<dbReference type="SMART" id="SM00052">
    <property type="entry name" value="EAL"/>
    <property type="match status" value="1"/>
</dbReference>
<dbReference type="PANTHER" id="PTHR33121:SF15">
    <property type="entry name" value="BLUE LIGHT- AND TEMPERATURE-REGULATED ANTIREPRESSOR BLUF"/>
    <property type="match status" value="1"/>
</dbReference>
<dbReference type="Proteomes" id="UP001595528">
    <property type="component" value="Unassembled WGS sequence"/>
</dbReference>
<gene>
    <name evidence="2" type="ORF">ACFOGJ_01265</name>
</gene>
<keyword evidence="3" id="KW-1185">Reference proteome</keyword>
<evidence type="ECO:0000259" key="1">
    <source>
        <dbReference type="PROSITE" id="PS50883"/>
    </source>
</evidence>
<feature type="domain" description="EAL" evidence="1">
    <location>
        <begin position="104"/>
        <end position="354"/>
    </location>
</feature>
<reference evidence="3" key="1">
    <citation type="journal article" date="2019" name="Int. J. Syst. Evol. Microbiol.">
        <title>The Global Catalogue of Microorganisms (GCM) 10K type strain sequencing project: providing services to taxonomists for standard genome sequencing and annotation.</title>
        <authorList>
            <consortium name="The Broad Institute Genomics Platform"/>
            <consortium name="The Broad Institute Genome Sequencing Center for Infectious Disease"/>
            <person name="Wu L."/>
            <person name="Ma J."/>
        </authorList>
    </citation>
    <scope>NUCLEOTIDE SEQUENCE [LARGE SCALE GENOMIC DNA]</scope>
    <source>
        <strain evidence="3">KCTC 42964</strain>
    </source>
</reference>
<organism evidence="2 3">
    <name type="scientific">Marinibaculum pumilum</name>
    <dbReference type="NCBI Taxonomy" id="1766165"/>
    <lineage>
        <taxon>Bacteria</taxon>
        <taxon>Pseudomonadati</taxon>
        <taxon>Pseudomonadota</taxon>
        <taxon>Alphaproteobacteria</taxon>
        <taxon>Rhodospirillales</taxon>
        <taxon>Rhodospirillaceae</taxon>
        <taxon>Marinibaculum</taxon>
    </lineage>
</organism>
<name>A0ABV7KUR6_9PROT</name>
<evidence type="ECO:0000313" key="3">
    <source>
        <dbReference type="Proteomes" id="UP001595528"/>
    </source>
</evidence>
<dbReference type="PANTHER" id="PTHR33121">
    <property type="entry name" value="CYCLIC DI-GMP PHOSPHODIESTERASE PDEF"/>
    <property type="match status" value="1"/>
</dbReference>
<sequence>MACSYCARPASSDLPYLFVWPGPGHVLGKLRQAISSGRLAADPLPGGRGLRLSRPAAGWTQVADRLQELLTPLELQETRVLTGERATPDADGHERVMQADRFCGEIRGHWLSELLDQERLTTWFQPIVDRDRLPFGHEALARGLSHDGGVIAPQAMLEAAATPQLLARFDRLARLTAAGAADRAGLPGHLFVNFVPSTIYDPEQCLRSTVAAMTRLDLDPEAVVFEVVESYRIDDMEHLKRIFDRYRAHGFGVALDDFGAGYATLEALVHLRPDFVKIDKEMARRCRDDGFCRRLVGEIVRLAHEEGIKVIAEGIEDRAGFDLLREVGADLFQGYLFGRPAPLPAARPACATAARARRAIAGDCLSAGSRGAALTPMSGA</sequence>
<dbReference type="Pfam" id="PF00563">
    <property type="entry name" value="EAL"/>
    <property type="match status" value="1"/>
</dbReference>
<proteinExistence type="predicted"/>
<dbReference type="RefSeq" id="WP_379897574.1">
    <property type="nucleotide sequence ID" value="NZ_JBHRTR010000005.1"/>
</dbReference>
<comment type="caution">
    <text evidence="2">The sequence shown here is derived from an EMBL/GenBank/DDBJ whole genome shotgun (WGS) entry which is preliminary data.</text>
</comment>
<dbReference type="PROSITE" id="PS50883">
    <property type="entry name" value="EAL"/>
    <property type="match status" value="1"/>
</dbReference>
<protein>
    <submittedName>
        <fullName evidence="2">EAL domain-containing protein</fullName>
    </submittedName>
</protein>
<dbReference type="EMBL" id="JBHRTR010000005">
    <property type="protein sequence ID" value="MFC3225839.1"/>
    <property type="molecule type" value="Genomic_DNA"/>
</dbReference>
<dbReference type="CDD" id="cd01948">
    <property type="entry name" value="EAL"/>
    <property type="match status" value="1"/>
</dbReference>
<dbReference type="Gene3D" id="3.20.20.450">
    <property type="entry name" value="EAL domain"/>
    <property type="match status" value="1"/>
</dbReference>
<dbReference type="InterPro" id="IPR001633">
    <property type="entry name" value="EAL_dom"/>
</dbReference>
<evidence type="ECO:0000313" key="2">
    <source>
        <dbReference type="EMBL" id="MFC3225839.1"/>
    </source>
</evidence>
<dbReference type="InterPro" id="IPR035919">
    <property type="entry name" value="EAL_sf"/>
</dbReference>
<dbReference type="SUPFAM" id="SSF141868">
    <property type="entry name" value="EAL domain-like"/>
    <property type="match status" value="1"/>
</dbReference>
<accession>A0ABV7KUR6</accession>
<dbReference type="InterPro" id="IPR050706">
    <property type="entry name" value="Cyclic-di-GMP_PDE-like"/>
</dbReference>